<name>A0ABC8TUP0_9AQUA</name>
<dbReference type="GO" id="GO:0032875">
    <property type="term" value="P:regulation of DNA endoreduplication"/>
    <property type="evidence" value="ECO:0007669"/>
    <property type="project" value="UniProtKB-ARBA"/>
</dbReference>
<dbReference type="SUPFAM" id="SSF57716">
    <property type="entry name" value="Glucocorticoid receptor-like (DNA-binding domain)"/>
    <property type="match status" value="1"/>
</dbReference>
<evidence type="ECO:0000256" key="7">
    <source>
        <dbReference type="SAM" id="MobiDB-lite"/>
    </source>
</evidence>
<dbReference type="InterPro" id="IPR045218">
    <property type="entry name" value="DA1-like"/>
</dbReference>
<evidence type="ECO:0000313" key="9">
    <source>
        <dbReference type="EMBL" id="CAK9171777.1"/>
    </source>
</evidence>
<evidence type="ECO:0000256" key="5">
    <source>
        <dbReference type="ARBA" id="ARBA00023038"/>
    </source>
</evidence>
<dbReference type="GO" id="GO:0043130">
    <property type="term" value="F:ubiquitin binding"/>
    <property type="evidence" value="ECO:0007669"/>
    <property type="project" value="UniProtKB-ARBA"/>
</dbReference>
<dbReference type="PANTHER" id="PTHR24209:SF25">
    <property type="entry name" value="PROTEIN DA1-RELATED 1"/>
    <property type="match status" value="1"/>
</dbReference>
<keyword evidence="1 6" id="KW-0479">Metal-binding</keyword>
<dbReference type="InterPro" id="IPR001781">
    <property type="entry name" value="Znf_LIM"/>
</dbReference>
<dbReference type="AlphaFoldDB" id="A0ABC8TUP0"/>
<dbReference type="Gene3D" id="2.10.110.10">
    <property type="entry name" value="Cysteine Rich Protein"/>
    <property type="match status" value="1"/>
</dbReference>
<evidence type="ECO:0000256" key="2">
    <source>
        <dbReference type="ARBA" id="ARBA00022737"/>
    </source>
</evidence>
<dbReference type="GO" id="GO:0140096">
    <property type="term" value="F:catalytic activity, acting on a protein"/>
    <property type="evidence" value="ECO:0007669"/>
    <property type="project" value="UniProtKB-ARBA"/>
</dbReference>
<dbReference type="PANTHER" id="PTHR24209">
    <property type="entry name" value="PROTEIN DA1-RELATED 2"/>
    <property type="match status" value="1"/>
</dbReference>
<reference evidence="9 10" key="1">
    <citation type="submission" date="2024-02" db="EMBL/GenBank/DDBJ databases">
        <authorList>
            <person name="Vignale AGUSTIN F."/>
            <person name="Sosa J E."/>
            <person name="Modenutti C."/>
        </authorList>
    </citation>
    <scope>NUCLEOTIDE SEQUENCE [LARGE SCALE GENOMIC DNA]</scope>
</reference>
<dbReference type="CDD" id="cd08368">
    <property type="entry name" value="LIM"/>
    <property type="match status" value="1"/>
</dbReference>
<dbReference type="Pfam" id="PF12315">
    <property type="entry name" value="DA1-like"/>
    <property type="match status" value="1"/>
</dbReference>
<dbReference type="PROSITE" id="PS50330">
    <property type="entry name" value="UIM"/>
    <property type="match status" value="1"/>
</dbReference>
<dbReference type="GO" id="GO:0016787">
    <property type="term" value="F:hydrolase activity"/>
    <property type="evidence" value="ECO:0007669"/>
    <property type="project" value="UniProtKB-ARBA"/>
</dbReference>
<protein>
    <recommendedName>
        <fullName evidence="8">LIM zinc-binding domain-containing protein</fullName>
    </recommendedName>
</protein>
<dbReference type="InterPro" id="IPR003903">
    <property type="entry name" value="UIM_dom"/>
</dbReference>
<accession>A0ABC8TUP0</accession>
<dbReference type="PROSITE" id="PS00478">
    <property type="entry name" value="LIM_DOMAIN_1"/>
    <property type="match status" value="1"/>
</dbReference>
<keyword evidence="2" id="KW-0677">Repeat</keyword>
<dbReference type="CDD" id="cd09396">
    <property type="entry name" value="LIM_DA1"/>
    <property type="match status" value="1"/>
</dbReference>
<dbReference type="PROSITE" id="PS50023">
    <property type="entry name" value="LIM_DOMAIN_2"/>
    <property type="match status" value="1"/>
</dbReference>
<proteinExistence type="predicted"/>
<dbReference type="FunFam" id="2.10.110.10:FF:000078">
    <property type="entry name" value="Protein DA1-related 1"/>
    <property type="match status" value="1"/>
</dbReference>
<feature type="region of interest" description="Disordered" evidence="7">
    <location>
        <begin position="87"/>
        <end position="106"/>
    </location>
</feature>
<keyword evidence="5 6" id="KW-0440">LIM domain</keyword>
<keyword evidence="3 6" id="KW-0862">Zinc</keyword>
<keyword evidence="10" id="KW-1185">Reference proteome</keyword>
<dbReference type="InterPro" id="IPR022087">
    <property type="entry name" value="DA1-like_dom"/>
</dbReference>
<feature type="domain" description="LIM zinc-binding" evidence="8">
    <location>
        <begin position="169"/>
        <end position="229"/>
    </location>
</feature>
<gene>
    <name evidence="9" type="ORF">ILEXP_LOCUS41380</name>
</gene>
<evidence type="ECO:0000256" key="1">
    <source>
        <dbReference type="ARBA" id="ARBA00022723"/>
    </source>
</evidence>
<dbReference type="Pfam" id="PF00412">
    <property type="entry name" value="LIM"/>
    <property type="match status" value="1"/>
</dbReference>
<evidence type="ECO:0000313" key="10">
    <source>
        <dbReference type="Proteomes" id="UP001642360"/>
    </source>
</evidence>
<sequence>MGWLSNFFKGSSHENSEGQYDWRYGAETIRNHPSNSLDEWSEIEDIDHAIAISVLEDQKREEVIDNEYQLEEDEQFARALQESLNFETSPPRHENENESGSGSGNGNGLILQPIPFPYSTGFRVSGNVFPLSWNDVCGKSVIGFTLGNFNREDVHTILYLIVSFHFFGRICAGCNSGIGHGRFLSCMGAVWHPECFRCHACNQPISDYEFSMSGNYPYHKSCYKVYYLPKCDVCKHFIPTNAAGLIEYRAHRFWSQKYCPFHEHDGTPRCCSCERMEPQDTGYVALDDGRKLCLECLDSAIMDTNECQPLYLDIQEFYEGLNMKVKQQVPLLLVERQALNEAMDGERNGHHHMPETRGLCLSEEQTVSTILRRPRIGAGNRVVGMRTEPYKLTRRCEVTAILILYGLPRLLTGSILAHEMMHAWLRLTGYRTLSLDVEEGICQVLAHMWLESQIMSLSGSNVPSTSSSSYAFTSSTHSARSPFDRKLGEFFKHQIETDISPVYGNGFRAGKHATLKYGLEMTLDHIRMTGTFPY</sequence>
<keyword evidence="4" id="KW-0832">Ubl conjugation</keyword>
<comment type="caution">
    <text evidence="9">The sequence shown here is derived from an EMBL/GenBank/DDBJ whole genome shotgun (WGS) entry which is preliminary data.</text>
</comment>
<dbReference type="SMART" id="SM00132">
    <property type="entry name" value="LIM"/>
    <property type="match status" value="1"/>
</dbReference>
<evidence type="ECO:0000259" key="8">
    <source>
        <dbReference type="PROSITE" id="PS50023"/>
    </source>
</evidence>
<dbReference type="Proteomes" id="UP001642360">
    <property type="component" value="Unassembled WGS sequence"/>
</dbReference>
<organism evidence="9 10">
    <name type="scientific">Ilex paraguariensis</name>
    <name type="common">yerba mate</name>
    <dbReference type="NCBI Taxonomy" id="185542"/>
    <lineage>
        <taxon>Eukaryota</taxon>
        <taxon>Viridiplantae</taxon>
        <taxon>Streptophyta</taxon>
        <taxon>Embryophyta</taxon>
        <taxon>Tracheophyta</taxon>
        <taxon>Spermatophyta</taxon>
        <taxon>Magnoliopsida</taxon>
        <taxon>eudicotyledons</taxon>
        <taxon>Gunneridae</taxon>
        <taxon>Pentapetalae</taxon>
        <taxon>asterids</taxon>
        <taxon>campanulids</taxon>
        <taxon>Aquifoliales</taxon>
        <taxon>Aquifoliaceae</taxon>
        <taxon>Ilex</taxon>
    </lineage>
</organism>
<evidence type="ECO:0000256" key="3">
    <source>
        <dbReference type="ARBA" id="ARBA00022833"/>
    </source>
</evidence>
<evidence type="ECO:0000256" key="6">
    <source>
        <dbReference type="PROSITE-ProRule" id="PRU00125"/>
    </source>
</evidence>
<dbReference type="EMBL" id="CAUOFW020005836">
    <property type="protein sequence ID" value="CAK9171777.1"/>
    <property type="molecule type" value="Genomic_DNA"/>
</dbReference>
<evidence type="ECO:0000256" key="4">
    <source>
        <dbReference type="ARBA" id="ARBA00022843"/>
    </source>
</evidence>
<dbReference type="GO" id="GO:0046872">
    <property type="term" value="F:metal ion binding"/>
    <property type="evidence" value="ECO:0007669"/>
    <property type="project" value="UniProtKB-KW"/>
</dbReference>